<feature type="transmembrane region" description="Helical" evidence="17">
    <location>
        <begin position="92"/>
        <end position="115"/>
    </location>
</feature>
<keyword evidence="11 17" id="KW-0812">Transmembrane</keyword>
<comment type="pathway">
    <text evidence="4">Carbohydrate metabolism; tricarboxylic acid cycle.</text>
</comment>
<evidence type="ECO:0000256" key="14">
    <source>
        <dbReference type="ARBA" id="ARBA00022989"/>
    </source>
</evidence>
<dbReference type="KEGG" id="ttk:TST_0788"/>
<evidence type="ECO:0000256" key="5">
    <source>
        <dbReference type="ARBA" id="ARBA00019425"/>
    </source>
</evidence>
<keyword evidence="10" id="KW-0349">Heme</keyword>
<name>A0A0S3QTE5_THET7</name>
<keyword evidence="19" id="KW-1185">Reference proteome</keyword>
<evidence type="ECO:0000256" key="13">
    <source>
        <dbReference type="ARBA" id="ARBA00022982"/>
    </source>
</evidence>
<protein>
    <recommendedName>
        <fullName evidence="5">Succinate dehydrogenase hydrophobic membrane anchor subunit</fullName>
    </recommendedName>
</protein>
<feature type="transmembrane region" description="Helical" evidence="17">
    <location>
        <begin position="12"/>
        <end position="33"/>
    </location>
</feature>
<dbReference type="EMBL" id="AP013035">
    <property type="protein sequence ID" value="BAT71588.1"/>
    <property type="molecule type" value="Genomic_DNA"/>
</dbReference>
<evidence type="ECO:0000256" key="11">
    <source>
        <dbReference type="ARBA" id="ARBA00022692"/>
    </source>
</evidence>
<dbReference type="PANTHER" id="PTHR38689:SF1">
    <property type="entry name" value="SUCCINATE DEHYDROGENASE HYDROPHOBIC MEMBRANE ANCHOR SUBUNIT"/>
    <property type="match status" value="1"/>
</dbReference>
<evidence type="ECO:0000256" key="12">
    <source>
        <dbReference type="ARBA" id="ARBA00022723"/>
    </source>
</evidence>
<organism evidence="18 19">
    <name type="scientific">Thermosulfidibacter takaii (strain DSM 17441 / JCM 13301 / NBRC 103674 / ABI70S6)</name>
    <dbReference type="NCBI Taxonomy" id="1298851"/>
    <lineage>
        <taxon>Bacteria</taxon>
        <taxon>Pseudomonadati</taxon>
        <taxon>Thermosulfidibacterota</taxon>
        <taxon>Thermosulfidibacteria</taxon>
        <taxon>Thermosulfidibacterales</taxon>
        <taxon>Thermosulfidibacteraceae</taxon>
    </lineage>
</organism>
<dbReference type="InterPro" id="IPR014312">
    <property type="entry name" value="Succ_DH_anchor"/>
</dbReference>
<dbReference type="AlphaFoldDB" id="A0A0S3QTE5"/>
<comment type="cofactor">
    <cofactor evidence="1">
        <name>heme</name>
        <dbReference type="ChEBI" id="CHEBI:30413"/>
    </cofactor>
</comment>
<dbReference type="RefSeq" id="WP_068549590.1">
    <property type="nucleotide sequence ID" value="NZ_AP013035.1"/>
</dbReference>
<evidence type="ECO:0000256" key="6">
    <source>
        <dbReference type="ARBA" id="ARBA00022448"/>
    </source>
</evidence>
<keyword evidence="7" id="KW-1003">Cell membrane</keyword>
<keyword evidence="13" id="KW-0249">Electron transport</keyword>
<dbReference type="SUPFAM" id="SSF81343">
    <property type="entry name" value="Fumarate reductase respiratory complex transmembrane subunits"/>
    <property type="match status" value="1"/>
</dbReference>
<comment type="subcellular location">
    <subcellularLocation>
        <location evidence="3">Cell inner membrane</location>
        <topology evidence="3">Multi-pass membrane protein</topology>
    </subcellularLocation>
</comment>
<evidence type="ECO:0000256" key="4">
    <source>
        <dbReference type="ARBA" id="ARBA00005163"/>
    </source>
</evidence>
<reference evidence="19" key="1">
    <citation type="journal article" date="2018" name="Science">
        <title>A primordial and reversible TCA cycle in a facultatively chemolithoautotrophic thermophile.</title>
        <authorList>
            <person name="Nunoura T."/>
            <person name="Chikaraishi Y."/>
            <person name="Izaki R."/>
            <person name="Suwa T."/>
            <person name="Sato T."/>
            <person name="Harada T."/>
            <person name="Mori K."/>
            <person name="Kato Y."/>
            <person name="Miyazaki M."/>
            <person name="Shimamura S."/>
            <person name="Yanagawa K."/>
            <person name="Shuto A."/>
            <person name="Ohkouchi N."/>
            <person name="Fujita N."/>
            <person name="Takaki Y."/>
            <person name="Atomi H."/>
            <person name="Takai K."/>
        </authorList>
    </citation>
    <scope>NUCLEOTIDE SEQUENCE [LARGE SCALE GENOMIC DNA]</scope>
    <source>
        <strain evidence="19">DSM 17441 / JCM 13301 / NBRC 103674 / ABI70S6</strain>
    </source>
</reference>
<keyword evidence="14 17" id="KW-1133">Transmembrane helix</keyword>
<dbReference type="GO" id="GO:0020037">
    <property type="term" value="F:heme binding"/>
    <property type="evidence" value="ECO:0007669"/>
    <property type="project" value="InterPro"/>
</dbReference>
<keyword evidence="12" id="KW-0479">Metal-binding</keyword>
<keyword evidence="15" id="KW-0408">Iron</keyword>
<evidence type="ECO:0000256" key="8">
    <source>
        <dbReference type="ARBA" id="ARBA00022519"/>
    </source>
</evidence>
<evidence type="ECO:0000313" key="18">
    <source>
        <dbReference type="EMBL" id="BAT71588.1"/>
    </source>
</evidence>
<evidence type="ECO:0000256" key="2">
    <source>
        <dbReference type="ARBA" id="ARBA00004050"/>
    </source>
</evidence>
<dbReference type="GO" id="GO:0005886">
    <property type="term" value="C:plasma membrane"/>
    <property type="evidence" value="ECO:0007669"/>
    <property type="project" value="UniProtKB-SubCell"/>
</dbReference>
<dbReference type="STRING" id="1298851.TST_0788"/>
<evidence type="ECO:0000256" key="9">
    <source>
        <dbReference type="ARBA" id="ARBA00022532"/>
    </source>
</evidence>
<evidence type="ECO:0000313" key="19">
    <source>
        <dbReference type="Proteomes" id="UP000063234"/>
    </source>
</evidence>
<evidence type="ECO:0000256" key="3">
    <source>
        <dbReference type="ARBA" id="ARBA00004429"/>
    </source>
</evidence>
<dbReference type="GO" id="GO:0009055">
    <property type="term" value="F:electron transfer activity"/>
    <property type="evidence" value="ECO:0007669"/>
    <property type="project" value="TreeGrafter"/>
</dbReference>
<accession>A0A0S3QTE5</accession>
<evidence type="ECO:0000256" key="16">
    <source>
        <dbReference type="ARBA" id="ARBA00023136"/>
    </source>
</evidence>
<evidence type="ECO:0000256" key="1">
    <source>
        <dbReference type="ARBA" id="ARBA00001971"/>
    </source>
</evidence>
<keyword evidence="9" id="KW-0816">Tricarboxylic acid cycle</keyword>
<comment type="function">
    <text evidence="2">Membrane-anchoring subunit of succinate dehydrogenase (SDH).</text>
</comment>
<keyword evidence="8" id="KW-0997">Cell inner membrane</keyword>
<evidence type="ECO:0000256" key="15">
    <source>
        <dbReference type="ARBA" id="ARBA00023004"/>
    </source>
</evidence>
<proteinExistence type="predicted"/>
<dbReference type="GO" id="GO:0046872">
    <property type="term" value="F:metal ion binding"/>
    <property type="evidence" value="ECO:0007669"/>
    <property type="project" value="UniProtKB-KW"/>
</dbReference>
<dbReference type="NCBIfam" id="TIGR02968">
    <property type="entry name" value="succ_dehyd_anc"/>
    <property type="match status" value="1"/>
</dbReference>
<keyword evidence="16 17" id="KW-0472">Membrane</keyword>
<dbReference type="InterPro" id="IPR034804">
    <property type="entry name" value="SQR/QFR_C/D"/>
</dbReference>
<sequence>MKEKRTSGGFYAWLFQRITGVLLVILLLVHFWVTHGLPKPEGVTYERIAPRLATPTWKVIDMLFLVCALYHGLNGVWMVVQDYVDSELWQGIIFFLLVTVGGILFFLGAITVIPFKAVA</sequence>
<evidence type="ECO:0000256" key="17">
    <source>
        <dbReference type="SAM" id="Phobius"/>
    </source>
</evidence>
<dbReference type="GO" id="GO:0017004">
    <property type="term" value="P:cytochrome complex assembly"/>
    <property type="evidence" value="ECO:0007669"/>
    <property type="project" value="TreeGrafter"/>
</dbReference>
<keyword evidence="6" id="KW-0813">Transport</keyword>
<dbReference type="InterPro" id="IPR000701">
    <property type="entry name" value="SuccDH_FuR_B_TM-su"/>
</dbReference>
<dbReference type="GO" id="GO:0006099">
    <property type="term" value="P:tricarboxylic acid cycle"/>
    <property type="evidence" value="ECO:0007669"/>
    <property type="project" value="UniProtKB-UniPathway"/>
</dbReference>
<dbReference type="UniPathway" id="UPA00223"/>
<evidence type="ECO:0000256" key="7">
    <source>
        <dbReference type="ARBA" id="ARBA00022475"/>
    </source>
</evidence>
<dbReference type="Gene3D" id="1.20.1300.10">
    <property type="entry name" value="Fumarate reductase/succinate dehydrogenase, transmembrane subunit"/>
    <property type="match status" value="1"/>
</dbReference>
<dbReference type="OrthoDB" id="1492469at2"/>
<dbReference type="Proteomes" id="UP000063234">
    <property type="component" value="Chromosome"/>
</dbReference>
<gene>
    <name evidence="18" type="primary">sdhD</name>
    <name evidence="18" type="ORF">TST_0788</name>
</gene>
<dbReference type="Pfam" id="PF01127">
    <property type="entry name" value="Sdh_cyt"/>
    <property type="match status" value="1"/>
</dbReference>
<evidence type="ECO:0000256" key="10">
    <source>
        <dbReference type="ARBA" id="ARBA00022617"/>
    </source>
</evidence>
<feature type="transmembrane region" description="Helical" evidence="17">
    <location>
        <begin position="62"/>
        <end position="80"/>
    </location>
</feature>
<dbReference type="PANTHER" id="PTHR38689">
    <property type="entry name" value="SUCCINATE DEHYDROGENASE HYDROPHOBIC MEMBRANE ANCHOR SUBUNIT"/>
    <property type="match status" value="1"/>
</dbReference>